<organism evidence="2 3">
    <name type="scientific">Micavibrio aeruginosavorus</name>
    <dbReference type="NCBI Taxonomy" id="349221"/>
    <lineage>
        <taxon>Bacteria</taxon>
        <taxon>Pseudomonadati</taxon>
        <taxon>Bdellovibrionota</taxon>
        <taxon>Bdellovibrionia</taxon>
        <taxon>Bdellovibrionales</taxon>
        <taxon>Pseudobdellovibrionaceae</taxon>
        <taxon>Micavibrio</taxon>
    </lineage>
</organism>
<dbReference type="Proteomes" id="UP000249417">
    <property type="component" value="Unassembled WGS sequence"/>
</dbReference>
<evidence type="ECO:0000313" key="3">
    <source>
        <dbReference type="Proteomes" id="UP000249417"/>
    </source>
</evidence>
<evidence type="ECO:0000256" key="1">
    <source>
        <dbReference type="SAM" id="MobiDB-lite"/>
    </source>
</evidence>
<gene>
    <name evidence="2" type="ORF">DI551_07955</name>
</gene>
<name>A0A2W5PRV4_9BACT</name>
<comment type="caution">
    <text evidence="2">The sequence shown here is derived from an EMBL/GenBank/DDBJ whole genome shotgun (WGS) entry which is preliminary data.</text>
</comment>
<protein>
    <submittedName>
        <fullName evidence="2">Uncharacterized protein</fullName>
    </submittedName>
</protein>
<feature type="compositionally biased region" description="Polar residues" evidence="1">
    <location>
        <begin position="90"/>
        <end position="100"/>
    </location>
</feature>
<proteinExistence type="predicted"/>
<sequence length="100" mass="11274">MDWQYDVEYKSGRKEILKTSNAAKEKEIRKDLEKMQQGGGSRTFHRNNYRRGEAGTAQTRTPLSYRGYALGNTSRRKGKSPHILGGNRLAINNASRSLSG</sequence>
<evidence type="ECO:0000313" key="2">
    <source>
        <dbReference type="EMBL" id="PZQ45233.1"/>
    </source>
</evidence>
<dbReference type="EMBL" id="QFQB01000057">
    <property type="protein sequence ID" value="PZQ45233.1"/>
    <property type="molecule type" value="Genomic_DNA"/>
</dbReference>
<accession>A0A2W5PRV4</accession>
<reference evidence="2 3" key="1">
    <citation type="submission" date="2017-08" db="EMBL/GenBank/DDBJ databases">
        <title>Infants hospitalized years apart are colonized by the same room-sourced microbial strains.</title>
        <authorList>
            <person name="Brooks B."/>
            <person name="Olm M.R."/>
            <person name="Firek B.A."/>
            <person name="Baker R."/>
            <person name="Thomas B.C."/>
            <person name="Morowitz M.J."/>
            <person name="Banfield J.F."/>
        </authorList>
    </citation>
    <scope>NUCLEOTIDE SEQUENCE [LARGE SCALE GENOMIC DNA]</scope>
    <source>
        <strain evidence="2">S2_005_002_R2_29</strain>
    </source>
</reference>
<feature type="region of interest" description="Disordered" evidence="1">
    <location>
        <begin position="31"/>
        <end position="100"/>
    </location>
</feature>
<dbReference type="AlphaFoldDB" id="A0A2W5PRV4"/>